<dbReference type="AlphaFoldDB" id="A0A915HUV8"/>
<accession>A0A915HUV8</accession>
<dbReference type="WBParaSite" id="nRc.2.0.1.t05197-RA">
    <property type="protein sequence ID" value="nRc.2.0.1.t05197-RA"/>
    <property type="gene ID" value="nRc.2.0.1.g05197"/>
</dbReference>
<keyword evidence="1" id="KW-1185">Reference proteome</keyword>
<dbReference type="Gene3D" id="3.80.10.10">
    <property type="entry name" value="Ribonuclease Inhibitor"/>
    <property type="match status" value="1"/>
</dbReference>
<organism evidence="1 2">
    <name type="scientific">Romanomermis culicivorax</name>
    <name type="common">Nematode worm</name>
    <dbReference type="NCBI Taxonomy" id="13658"/>
    <lineage>
        <taxon>Eukaryota</taxon>
        <taxon>Metazoa</taxon>
        <taxon>Ecdysozoa</taxon>
        <taxon>Nematoda</taxon>
        <taxon>Enoplea</taxon>
        <taxon>Dorylaimia</taxon>
        <taxon>Mermithida</taxon>
        <taxon>Mermithoidea</taxon>
        <taxon>Mermithidae</taxon>
        <taxon>Romanomermis</taxon>
    </lineage>
</organism>
<dbReference type="Proteomes" id="UP000887565">
    <property type="component" value="Unplaced"/>
</dbReference>
<evidence type="ECO:0000313" key="1">
    <source>
        <dbReference type="Proteomes" id="UP000887565"/>
    </source>
</evidence>
<sequence length="129" mass="14752">MASLRWSALNAAALKRIPSSSLLEGLDLYDNREASPASVDLIWGQCPNLRYFSVDFLNGEQMQKLPLNAPNLQYLRLSYMIGNNSSRIIWSNIDDLTYVVENLPDLRHLCISNELYDLLRGHEPIKRLC</sequence>
<proteinExistence type="predicted"/>
<dbReference type="InterPro" id="IPR032675">
    <property type="entry name" value="LRR_dom_sf"/>
</dbReference>
<protein>
    <submittedName>
        <fullName evidence="2">Uncharacterized protein</fullName>
    </submittedName>
</protein>
<evidence type="ECO:0000313" key="2">
    <source>
        <dbReference type="WBParaSite" id="nRc.2.0.1.t05197-RA"/>
    </source>
</evidence>
<dbReference type="SUPFAM" id="SSF52047">
    <property type="entry name" value="RNI-like"/>
    <property type="match status" value="1"/>
</dbReference>
<name>A0A915HUV8_ROMCU</name>
<reference evidence="2" key="1">
    <citation type="submission" date="2022-11" db="UniProtKB">
        <authorList>
            <consortium name="WormBaseParasite"/>
        </authorList>
    </citation>
    <scope>IDENTIFICATION</scope>
</reference>